<dbReference type="AlphaFoldDB" id="A0A2V1GTN4"/>
<keyword evidence="4" id="KW-0808">Transferase</keyword>
<sequence length="330" mass="38221">MDQRQQQLSHWIGEHFNIQPPQLTTVSGDASFRRYFRFELQGKPLIVVDAPPPQEDCHSFVAIARYWHSQGIHTPEVLAVDFELGFMCLEDFGDQLLRPLLDDKKAASQYYQQALTDLVAVQKLSNTSQLPRYDDALLMREQMLLKDWLIGEHLQLQLSSDEAQLLDDTFHLLSESAQQQLQVTVHRDYHSRNLMLLPNQNIGMIDFQDAVFGPVTYDVVSLLKDCYIAWPRQQQLQWLEHWAQQAKSAGLELPEQKQLIRDFDLIGMQRHFKAAGIFARLNHRDGKPGYMADIPRTLGYAIEVCQLYPEFEKLGEFLQQRVMKPLISAQ</sequence>
<dbReference type="EMBL" id="QDDL01000006">
    <property type="protein sequence ID" value="PVZ67746.1"/>
    <property type="molecule type" value="Genomic_DNA"/>
</dbReference>
<dbReference type="PANTHER" id="PTHR33540">
    <property type="entry name" value="TRNA THREONYLCARBAMOYLADENOSINE BIOSYNTHESIS PROTEIN TSAE"/>
    <property type="match status" value="1"/>
</dbReference>
<comment type="caution">
    <text evidence="4">The sequence shown here is derived from an EMBL/GenBank/DDBJ whole genome shotgun (WGS) entry which is preliminary data.</text>
</comment>
<evidence type="ECO:0000256" key="1">
    <source>
        <dbReference type="ARBA" id="ARBA00022741"/>
    </source>
</evidence>
<dbReference type="Gene3D" id="3.30.200.20">
    <property type="entry name" value="Phosphorylase Kinase, domain 1"/>
    <property type="match status" value="1"/>
</dbReference>
<organism evidence="4 5">
    <name type="scientific">Pelagibaculum spongiae</name>
    <dbReference type="NCBI Taxonomy" id="2080658"/>
    <lineage>
        <taxon>Bacteria</taxon>
        <taxon>Pseudomonadati</taxon>
        <taxon>Pseudomonadota</taxon>
        <taxon>Gammaproteobacteria</taxon>
        <taxon>Oceanospirillales</taxon>
        <taxon>Pelagibaculum</taxon>
    </lineage>
</organism>
<keyword evidence="2" id="KW-0067">ATP-binding</keyword>
<reference evidence="4 5" key="1">
    <citation type="submission" date="2018-04" db="EMBL/GenBank/DDBJ databases">
        <title>Thalassorhabdus spongiae gen. nov., sp. nov., isolated from a marine sponge in South-West Iceland.</title>
        <authorList>
            <person name="Knobloch S."/>
            <person name="Daussin A."/>
            <person name="Johannsson R."/>
            <person name="Marteinsson V.T."/>
        </authorList>
    </citation>
    <scope>NUCLEOTIDE SEQUENCE [LARGE SCALE GENOMIC DNA]</scope>
    <source>
        <strain evidence="4 5">Hp12</strain>
    </source>
</reference>
<dbReference type="PANTHER" id="PTHR33540:SF1">
    <property type="entry name" value="N-ACETYLMURAMATE_N-ACETYLGLUCOSAMINE KINASE"/>
    <property type="match status" value="1"/>
</dbReference>
<evidence type="ECO:0000313" key="4">
    <source>
        <dbReference type="EMBL" id="PVZ67746.1"/>
    </source>
</evidence>
<accession>A0A2V1GTN4</accession>
<feature type="domain" description="Aminoglycoside phosphotransferase" evidence="3">
    <location>
        <begin position="23"/>
        <end position="246"/>
    </location>
</feature>
<dbReference type="GO" id="GO:0005524">
    <property type="term" value="F:ATP binding"/>
    <property type="evidence" value="ECO:0007669"/>
    <property type="project" value="UniProtKB-KW"/>
</dbReference>
<evidence type="ECO:0000313" key="5">
    <source>
        <dbReference type="Proteomes" id="UP000244906"/>
    </source>
</evidence>
<protein>
    <submittedName>
        <fullName evidence="4">Aminoglycoside phosphotransferase</fullName>
    </submittedName>
</protein>
<proteinExistence type="predicted"/>
<keyword evidence="1" id="KW-0547">Nucleotide-binding</keyword>
<dbReference type="OrthoDB" id="9809275at2"/>
<dbReference type="InterPro" id="IPR011009">
    <property type="entry name" value="Kinase-like_dom_sf"/>
</dbReference>
<evidence type="ECO:0000256" key="2">
    <source>
        <dbReference type="ARBA" id="ARBA00022840"/>
    </source>
</evidence>
<dbReference type="RefSeq" id="WP_116687942.1">
    <property type="nucleotide sequence ID" value="NZ_CAWNYD010000006.1"/>
</dbReference>
<evidence type="ECO:0000259" key="3">
    <source>
        <dbReference type="Pfam" id="PF01636"/>
    </source>
</evidence>
<dbReference type="Pfam" id="PF01636">
    <property type="entry name" value="APH"/>
    <property type="match status" value="1"/>
</dbReference>
<name>A0A2V1GTN4_9GAMM</name>
<dbReference type="SUPFAM" id="SSF56112">
    <property type="entry name" value="Protein kinase-like (PK-like)"/>
    <property type="match status" value="1"/>
</dbReference>
<dbReference type="GO" id="GO:0016740">
    <property type="term" value="F:transferase activity"/>
    <property type="evidence" value="ECO:0007669"/>
    <property type="project" value="UniProtKB-KW"/>
</dbReference>
<dbReference type="Proteomes" id="UP000244906">
    <property type="component" value="Unassembled WGS sequence"/>
</dbReference>
<gene>
    <name evidence="4" type="ORF">DC094_15035</name>
</gene>
<dbReference type="InterPro" id="IPR002575">
    <property type="entry name" value="Aminoglycoside_PTrfase"/>
</dbReference>
<keyword evidence="5" id="KW-1185">Reference proteome</keyword>
<dbReference type="Gene3D" id="3.90.1200.10">
    <property type="match status" value="1"/>
</dbReference>